<feature type="compositionally biased region" description="Pro residues" evidence="12">
    <location>
        <begin position="571"/>
        <end position="584"/>
    </location>
</feature>
<dbReference type="GO" id="GO:0016758">
    <property type="term" value="F:hexosyltransferase activity"/>
    <property type="evidence" value="ECO:0007669"/>
    <property type="project" value="TreeGrafter"/>
</dbReference>
<dbReference type="EMBL" id="FWZX01000039">
    <property type="protein sequence ID" value="SMF78826.1"/>
    <property type="molecule type" value="Genomic_DNA"/>
</dbReference>
<keyword evidence="9 13" id="KW-0812">Transmembrane</keyword>
<comment type="similarity">
    <text evidence="3">Belongs to the glycosyltransferase 2 family. OpgH subfamily.</text>
</comment>
<evidence type="ECO:0000256" key="8">
    <source>
        <dbReference type="ARBA" id="ARBA00022679"/>
    </source>
</evidence>
<name>A0A1Y6CUV2_9PROT</name>
<evidence type="ECO:0000256" key="5">
    <source>
        <dbReference type="ARBA" id="ARBA00022475"/>
    </source>
</evidence>
<evidence type="ECO:0000256" key="4">
    <source>
        <dbReference type="ARBA" id="ARBA00020585"/>
    </source>
</evidence>
<keyword evidence="5" id="KW-1003">Cell membrane</keyword>
<evidence type="ECO:0000259" key="14">
    <source>
        <dbReference type="Pfam" id="PF13632"/>
    </source>
</evidence>
<comment type="pathway">
    <text evidence="2">Glycan metabolism; osmoregulated periplasmic glucan (OPG) biosynthesis.</text>
</comment>
<evidence type="ECO:0000256" key="6">
    <source>
        <dbReference type="ARBA" id="ARBA00022519"/>
    </source>
</evidence>
<dbReference type="Proteomes" id="UP000192917">
    <property type="component" value="Unassembled WGS sequence"/>
</dbReference>
<evidence type="ECO:0000256" key="13">
    <source>
        <dbReference type="SAM" id="Phobius"/>
    </source>
</evidence>
<dbReference type="InterPro" id="IPR050321">
    <property type="entry name" value="Glycosyltr_2/OpgH_subfam"/>
</dbReference>
<feature type="transmembrane region" description="Helical" evidence="13">
    <location>
        <begin position="367"/>
        <end position="391"/>
    </location>
</feature>
<keyword evidence="10 13" id="KW-1133">Transmembrane helix</keyword>
<dbReference type="InterPro" id="IPR029044">
    <property type="entry name" value="Nucleotide-diphossugar_trans"/>
</dbReference>
<evidence type="ECO:0000313" key="16">
    <source>
        <dbReference type="Proteomes" id="UP000192917"/>
    </source>
</evidence>
<dbReference type="AlphaFoldDB" id="A0A1Y6CUV2"/>
<evidence type="ECO:0000256" key="11">
    <source>
        <dbReference type="ARBA" id="ARBA00023136"/>
    </source>
</evidence>
<comment type="subcellular location">
    <subcellularLocation>
        <location evidence="1">Cell inner membrane</location>
        <topology evidence="1">Multi-pass membrane protein</topology>
    </subcellularLocation>
</comment>
<dbReference type="PANTHER" id="PTHR43867">
    <property type="entry name" value="CELLULOSE SYNTHASE CATALYTIC SUBUNIT A [UDP-FORMING]"/>
    <property type="match status" value="1"/>
</dbReference>
<keyword evidence="11 13" id="KW-0472">Membrane</keyword>
<evidence type="ECO:0000256" key="9">
    <source>
        <dbReference type="ARBA" id="ARBA00022692"/>
    </source>
</evidence>
<evidence type="ECO:0000256" key="12">
    <source>
        <dbReference type="SAM" id="MobiDB-lite"/>
    </source>
</evidence>
<dbReference type="GO" id="GO:0005886">
    <property type="term" value="C:plasma membrane"/>
    <property type="evidence" value="ECO:0007669"/>
    <property type="project" value="UniProtKB-SubCell"/>
</dbReference>
<feature type="region of interest" description="Disordered" evidence="12">
    <location>
        <begin position="569"/>
        <end position="590"/>
    </location>
</feature>
<dbReference type="NCBIfam" id="NF003958">
    <property type="entry name" value="PRK05454.2-1"/>
    <property type="match status" value="1"/>
</dbReference>
<sequence>MPLAARRALMLALTTATIAGLLAAFLTLVGGRDAGPLGLAMAGCFLLTLPWTVIGFWNAALGWWLLRRGERGLAAAAPLVESGWRDRPLETRTALAVPVFNEEPAGVFDKLERLLADFRGRPEAERFELFLLSDSSDPAVVAEEEARFAALQLRHGPDHGHHLALHYRRRDRNDDKKVGNLRDFAERWGGRFDFLLVLDADSLMSAAAVLRLALLMQANPQVGILQSLAVGLPSANAFTRLFQFGMRHGMRAHTLGAAWWQGDGGPYWGHNAILRLEPWRRHCQLPRLAGRAPWGGLILSHDQVEAALMRKAGWEVRVLPIEDGSFEENPPTLLDFIRRDLRWCQGNLQYLGLLARPGFRPLGRLQLLLAILMYVGAPAWMGFMALGLASALGAGGELVAGPLAYGLFATMLLLIFAPKLWGVVDALLSRERRASYGGGARLAAGSALEFLFSLLLSPSVALAQTLFVARLVLLRRGLDWQAQRRAGYRLGWAEAARRLWPQTLAGLGVTALLAATAPSALPWAAPVLAGWLFAVPFAVLTARPALGAWLTRRGLAAVPEELAPAALPALPGEPEPLPPVPVLAPAPEAA</sequence>
<dbReference type="NCBIfam" id="NF003962">
    <property type="entry name" value="PRK05454.2-5"/>
    <property type="match status" value="1"/>
</dbReference>
<dbReference type="PANTHER" id="PTHR43867:SF5">
    <property type="entry name" value="GLUCANS BIOSYNTHESIS GLUCOSYLTRANSFERASE H"/>
    <property type="match status" value="1"/>
</dbReference>
<dbReference type="InterPro" id="IPR001173">
    <property type="entry name" value="Glyco_trans_2-like"/>
</dbReference>
<evidence type="ECO:0000313" key="15">
    <source>
        <dbReference type="EMBL" id="SMF78826.1"/>
    </source>
</evidence>
<evidence type="ECO:0000256" key="1">
    <source>
        <dbReference type="ARBA" id="ARBA00004429"/>
    </source>
</evidence>
<evidence type="ECO:0000256" key="7">
    <source>
        <dbReference type="ARBA" id="ARBA00022676"/>
    </source>
</evidence>
<evidence type="ECO:0000256" key="3">
    <source>
        <dbReference type="ARBA" id="ARBA00009337"/>
    </source>
</evidence>
<keyword evidence="7" id="KW-0328">Glycosyltransferase</keyword>
<feature type="transmembrane region" description="Helical" evidence="13">
    <location>
        <begin position="461"/>
        <end position="478"/>
    </location>
</feature>
<feature type="domain" description="Glycosyltransferase 2-like" evidence="14">
    <location>
        <begin position="195"/>
        <end position="412"/>
    </location>
</feature>
<reference evidence="15 16" key="1">
    <citation type="submission" date="2017-04" db="EMBL/GenBank/DDBJ databases">
        <authorList>
            <person name="Afonso C.L."/>
            <person name="Miller P.J."/>
            <person name="Scott M.A."/>
            <person name="Spackman E."/>
            <person name="Goraichik I."/>
            <person name="Dimitrov K.M."/>
            <person name="Suarez D.L."/>
            <person name="Swayne D.E."/>
        </authorList>
    </citation>
    <scope>NUCLEOTIDE SEQUENCE [LARGE SCALE GENOMIC DNA]</scope>
    <source>
        <strain evidence="15 16">USBA 355</strain>
    </source>
</reference>
<dbReference type="STRING" id="560819.SAMN05428998_1394"/>
<proteinExistence type="inferred from homology"/>
<dbReference type="SUPFAM" id="SSF53448">
    <property type="entry name" value="Nucleotide-diphospho-sugar transferases"/>
    <property type="match status" value="1"/>
</dbReference>
<feature type="transmembrane region" description="Helical" evidence="13">
    <location>
        <begin position="523"/>
        <end position="542"/>
    </location>
</feature>
<evidence type="ECO:0000256" key="10">
    <source>
        <dbReference type="ARBA" id="ARBA00022989"/>
    </source>
</evidence>
<dbReference type="Pfam" id="PF13632">
    <property type="entry name" value="Glyco_trans_2_3"/>
    <property type="match status" value="1"/>
</dbReference>
<keyword evidence="6" id="KW-0997">Cell inner membrane</keyword>
<evidence type="ECO:0000256" key="2">
    <source>
        <dbReference type="ARBA" id="ARBA00005001"/>
    </source>
</evidence>
<gene>
    <name evidence="15" type="ORF">SAMN05428998_1394</name>
</gene>
<dbReference type="Gene3D" id="3.90.550.10">
    <property type="entry name" value="Spore Coat Polysaccharide Biosynthesis Protein SpsA, Chain A"/>
    <property type="match status" value="1"/>
</dbReference>
<feature type="transmembrane region" description="Helical" evidence="13">
    <location>
        <begin position="39"/>
        <end position="66"/>
    </location>
</feature>
<accession>A0A1Y6CUV2</accession>
<protein>
    <recommendedName>
        <fullName evidence="4">Glucans biosynthesis glucosyltransferase H</fullName>
    </recommendedName>
</protein>
<feature type="transmembrane region" description="Helical" evidence="13">
    <location>
        <begin position="403"/>
        <end position="424"/>
    </location>
</feature>
<keyword evidence="8 15" id="KW-0808">Transferase</keyword>
<keyword evidence="16" id="KW-1185">Reference proteome</keyword>
<organism evidence="15 16">
    <name type="scientific">Tistlia consotensis USBA 355</name>
    <dbReference type="NCBI Taxonomy" id="560819"/>
    <lineage>
        <taxon>Bacteria</taxon>
        <taxon>Pseudomonadati</taxon>
        <taxon>Pseudomonadota</taxon>
        <taxon>Alphaproteobacteria</taxon>
        <taxon>Rhodospirillales</taxon>
        <taxon>Rhodovibrionaceae</taxon>
        <taxon>Tistlia</taxon>
    </lineage>
</organism>